<feature type="transmembrane region" description="Helical" evidence="1">
    <location>
        <begin position="20"/>
        <end position="41"/>
    </location>
</feature>
<organism evidence="2">
    <name type="scientific">Caldiarchaeum subterraneum</name>
    <dbReference type="NCBI Taxonomy" id="311458"/>
    <lineage>
        <taxon>Archaea</taxon>
        <taxon>Nitrososphaerota</taxon>
        <taxon>Candidatus Caldarchaeales</taxon>
        <taxon>Candidatus Caldarchaeaceae</taxon>
        <taxon>Candidatus Caldarchaeum</taxon>
    </lineage>
</organism>
<sequence>MDDSFHSRGMFRGGIGPKNLKTAAATAAVFLLTGFILGYLASPAASKPSQTITVIQGQTITQTVSIAATTVQKTNQPAPFSAYAIYTCGIKGGPPQENETLNIPKGCPPPNEKSVTIIVKFTELGTQNSYISPREKVIVLTPGLATSAEILDGFPTDSQGRIVIRPNNFEASVTVIVPVTDLYSFVNWMRDVGKITLQFKILDSEGRHIQDVQVSGVVPYGGAWSIEEAAGEVEQGG</sequence>
<protein>
    <submittedName>
        <fullName evidence="2">Uncharacterized protein</fullName>
    </submittedName>
</protein>
<reference evidence="2" key="1">
    <citation type="journal article" date="2020" name="mSystems">
        <title>Genome- and Community-Level Interaction Insights into Carbon Utilization and Element Cycling Functions of Hydrothermarchaeota in Hydrothermal Sediment.</title>
        <authorList>
            <person name="Zhou Z."/>
            <person name="Liu Y."/>
            <person name="Xu W."/>
            <person name="Pan J."/>
            <person name="Luo Z.H."/>
            <person name="Li M."/>
        </authorList>
    </citation>
    <scope>NUCLEOTIDE SEQUENCE [LARGE SCALE GENOMIC DNA]</scope>
    <source>
        <strain evidence="2">SpSt-669</strain>
    </source>
</reference>
<evidence type="ECO:0000256" key="1">
    <source>
        <dbReference type="SAM" id="Phobius"/>
    </source>
</evidence>
<proteinExistence type="predicted"/>
<dbReference type="EMBL" id="DTCM01000103">
    <property type="protein sequence ID" value="HGL41665.1"/>
    <property type="molecule type" value="Genomic_DNA"/>
</dbReference>
<dbReference type="AlphaFoldDB" id="A0A7J3G7I0"/>
<keyword evidence="1" id="KW-1133">Transmembrane helix</keyword>
<comment type="caution">
    <text evidence="2">The sequence shown here is derived from an EMBL/GenBank/DDBJ whole genome shotgun (WGS) entry which is preliminary data.</text>
</comment>
<keyword evidence="1" id="KW-0812">Transmembrane</keyword>
<keyword evidence="1" id="KW-0472">Membrane</keyword>
<gene>
    <name evidence="2" type="ORF">ENU43_08400</name>
</gene>
<accession>A0A7J3G7I0</accession>
<name>A0A7J3G7I0_CALS0</name>
<evidence type="ECO:0000313" key="2">
    <source>
        <dbReference type="EMBL" id="HGL41665.1"/>
    </source>
</evidence>